<organism evidence="1 2">
    <name type="scientific">Nocardiopsis exhalans</name>
    <dbReference type="NCBI Taxonomy" id="163604"/>
    <lineage>
        <taxon>Bacteria</taxon>
        <taxon>Bacillati</taxon>
        <taxon>Actinomycetota</taxon>
        <taxon>Actinomycetes</taxon>
        <taxon>Streptosporangiales</taxon>
        <taxon>Nocardiopsidaceae</taxon>
        <taxon>Nocardiopsis</taxon>
    </lineage>
</organism>
<proteinExistence type="predicted"/>
<keyword evidence="2" id="KW-1185">Reference proteome</keyword>
<evidence type="ECO:0000313" key="1">
    <source>
        <dbReference type="EMBL" id="USY21775.1"/>
    </source>
</evidence>
<reference evidence="1" key="1">
    <citation type="submission" date="2022-06" db="EMBL/GenBank/DDBJ databases">
        <authorList>
            <person name="Ping M."/>
        </authorList>
    </citation>
    <scope>NUCLEOTIDE SEQUENCE</scope>
    <source>
        <strain evidence="1">JCM11759T</strain>
    </source>
</reference>
<dbReference type="EMBL" id="CP099837">
    <property type="protein sequence ID" value="USY21775.1"/>
    <property type="molecule type" value="Genomic_DNA"/>
</dbReference>
<dbReference type="RefSeq" id="WP_254420614.1">
    <property type="nucleotide sequence ID" value="NZ_BAAAJB010000058.1"/>
</dbReference>
<evidence type="ECO:0000313" key="2">
    <source>
        <dbReference type="Proteomes" id="UP001055940"/>
    </source>
</evidence>
<protein>
    <submittedName>
        <fullName evidence="1">Uncharacterized protein</fullName>
    </submittedName>
</protein>
<gene>
    <name evidence="1" type="ORF">NE857_09290</name>
</gene>
<sequence length="150" mass="17021">MNPKVATAPRTTLTFHNTHAIISGVRYQHLGRCRYCRKSSHAWSEDGTLRVGLHIRNGGSTCRWYVEPHPTTPTPAPTCPHCNMAGPWWYPVTNTCPLRNHPYYVSALGDAHQREQEVYSLLRIANHDACERADRADQLGHKRFPAPKNP</sequence>
<accession>A0ABY5DEI2</accession>
<dbReference type="Proteomes" id="UP001055940">
    <property type="component" value="Chromosome"/>
</dbReference>
<name>A0ABY5DEI2_9ACTN</name>